<reference evidence="5 6" key="1">
    <citation type="journal article" date="2023" name="Plants (Basel)">
        <title>Bridging the Gap: Combining Genomics and Transcriptomics Approaches to Understand Stylosanthes scabra, an Orphan Legume from the Brazilian Caatinga.</title>
        <authorList>
            <person name="Ferreira-Neto J.R.C."/>
            <person name="da Silva M.D."/>
            <person name="Binneck E."/>
            <person name="de Melo N.F."/>
            <person name="da Silva R.H."/>
            <person name="de Melo A.L.T.M."/>
            <person name="Pandolfi V."/>
            <person name="Bustamante F.O."/>
            <person name="Brasileiro-Vidal A.C."/>
            <person name="Benko-Iseppon A.M."/>
        </authorList>
    </citation>
    <scope>NUCLEOTIDE SEQUENCE [LARGE SCALE GENOMIC DNA]</scope>
    <source>
        <tissue evidence="5">Leaves</tissue>
    </source>
</reference>
<dbReference type="Gene3D" id="1.25.40.20">
    <property type="entry name" value="Ankyrin repeat-containing domain"/>
    <property type="match status" value="1"/>
</dbReference>
<dbReference type="SUPFAM" id="SSF48403">
    <property type="entry name" value="Ankyrin repeat"/>
    <property type="match status" value="1"/>
</dbReference>
<dbReference type="InterPro" id="IPR002110">
    <property type="entry name" value="Ankyrin_rpt"/>
</dbReference>
<protein>
    <submittedName>
        <fullName evidence="5">Uncharacterized protein</fullName>
    </submittedName>
</protein>
<dbReference type="Pfam" id="PF12796">
    <property type="entry name" value="Ank_2"/>
    <property type="match status" value="1"/>
</dbReference>
<keyword evidence="3 4" id="KW-0040">ANK repeat</keyword>
<evidence type="ECO:0000313" key="5">
    <source>
        <dbReference type="EMBL" id="MED6188832.1"/>
    </source>
</evidence>
<dbReference type="PROSITE" id="PS50088">
    <property type="entry name" value="ANK_REPEAT"/>
    <property type="match status" value="2"/>
</dbReference>
<feature type="repeat" description="ANK" evidence="4">
    <location>
        <begin position="53"/>
        <end position="85"/>
    </location>
</feature>
<dbReference type="PANTHER" id="PTHR24198">
    <property type="entry name" value="ANKYRIN REPEAT AND PROTEIN KINASE DOMAIN-CONTAINING PROTEIN"/>
    <property type="match status" value="1"/>
</dbReference>
<dbReference type="SMART" id="SM00248">
    <property type="entry name" value="ANK"/>
    <property type="match status" value="3"/>
</dbReference>
<proteinExistence type="predicted"/>
<evidence type="ECO:0000256" key="2">
    <source>
        <dbReference type="ARBA" id="ARBA00022737"/>
    </source>
</evidence>
<evidence type="ECO:0000256" key="1">
    <source>
        <dbReference type="ARBA" id="ARBA00004413"/>
    </source>
</evidence>
<accession>A0ABU6WU09</accession>
<dbReference type="InterPro" id="IPR036770">
    <property type="entry name" value="Ankyrin_rpt-contain_sf"/>
</dbReference>
<keyword evidence="6" id="KW-1185">Reference proteome</keyword>
<dbReference type="Proteomes" id="UP001341840">
    <property type="component" value="Unassembled WGS sequence"/>
</dbReference>
<comment type="caution">
    <text evidence="5">The sequence shown here is derived from an EMBL/GenBank/DDBJ whole genome shotgun (WGS) entry which is preliminary data.</text>
</comment>
<dbReference type="PROSITE" id="PS50297">
    <property type="entry name" value="ANK_REP_REGION"/>
    <property type="match status" value="2"/>
</dbReference>
<sequence>MGQSHSCTNQHHNIHDKTSAAALFGAVSDGELEIVEAMLKDHPSLLQHTNGRARFSPLHVAAANGSIQVLSMLLERDVKVDVLNRYKQTPLMLAAMNGKTGCVEKLIQAGANAKDLC</sequence>
<evidence type="ECO:0000256" key="3">
    <source>
        <dbReference type="ARBA" id="ARBA00023043"/>
    </source>
</evidence>
<name>A0ABU6WU09_9FABA</name>
<gene>
    <name evidence="5" type="ORF">PIB30_089643</name>
</gene>
<feature type="repeat" description="ANK" evidence="4">
    <location>
        <begin position="86"/>
        <end position="112"/>
    </location>
</feature>
<dbReference type="PANTHER" id="PTHR24198:SF165">
    <property type="entry name" value="ANKYRIN REPEAT-CONTAINING PROTEIN-RELATED"/>
    <property type="match status" value="1"/>
</dbReference>
<comment type="subcellular location">
    <subcellularLocation>
        <location evidence="1">Cell membrane</location>
        <topology evidence="1">Peripheral membrane protein</topology>
        <orientation evidence="1">Cytoplasmic side</orientation>
    </subcellularLocation>
</comment>
<evidence type="ECO:0000256" key="4">
    <source>
        <dbReference type="PROSITE-ProRule" id="PRU00023"/>
    </source>
</evidence>
<keyword evidence="2" id="KW-0677">Repeat</keyword>
<dbReference type="EMBL" id="JASCZI010182930">
    <property type="protein sequence ID" value="MED6188832.1"/>
    <property type="molecule type" value="Genomic_DNA"/>
</dbReference>
<evidence type="ECO:0000313" key="6">
    <source>
        <dbReference type="Proteomes" id="UP001341840"/>
    </source>
</evidence>
<organism evidence="5 6">
    <name type="scientific">Stylosanthes scabra</name>
    <dbReference type="NCBI Taxonomy" id="79078"/>
    <lineage>
        <taxon>Eukaryota</taxon>
        <taxon>Viridiplantae</taxon>
        <taxon>Streptophyta</taxon>
        <taxon>Embryophyta</taxon>
        <taxon>Tracheophyta</taxon>
        <taxon>Spermatophyta</taxon>
        <taxon>Magnoliopsida</taxon>
        <taxon>eudicotyledons</taxon>
        <taxon>Gunneridae</taxon>
        <taxon>Pentapetalae</taxon>
        <taxon>rosids</taxon>
        <taxon>fabids</taxon>
        <taxon>Fabales</taxon>
        <taxon>Fabaceae</taxon>
        <taxon>Papilionoideae</taxon>
        <taxon>50 kb inversion clade</taxon>
        <taxon>dalbergioids sensu lato</taxon>
        <taxon>Dalbergieae</taxon>
        <taxon>Pterocarpus clade</taxon>
        <taxon>Stylosanthes</taxon>
    </lineage>
</organism>